<dbReference type="InterPro" id="IPR016776">
    <property type="entry name" value="ApeP-like_dehydratase"/>
</dbReference>
<dbReference type="EMBL" id="AUZZ01002464">
    <property type="protein sequence ID" value="EQD60397.1"/>
    <property type="molecule type" value="Genomic_DNA"/>
</dbReference>
<proteinExistence type="predicted"/>
<dbReference type="Pfam" id="PF22817">
    <property type="entry name" value="ApeP-like"/>
    <property type="match status" value="1"/>
</dbReference>
<dbReference type="PIRSF" id="PIRSF020565">
    <property type="entry name" value="3Ho_Ac_ACP_DH_prd"/>
    <property type="match status" value="1"/>
</dbReference>
<dbReference type="AlphaFoldDB" id="T1BI78"/>
<dbReference type="InterPro" id="IPR029069">
    <property type="entry name" value="HotDog_dom_sf"/>
</dbReference>
<accession>T1BI78</accession>
<dbReference type="Gene3D" id="3.10.129.10">
    <property type="entry name" value="Hotdog Thioesterase"/>
    <property type="match status" value="1"/>
</dbReference>
<sequence length="147" mass="15838">MPEYPDLAELLPLAGRAILLDKIVTEGAKGVTTLARITSEHPFYSVELGGVPSWVGIELMAQTIGLHAGLVAQREHRLPRVGYLLGTRRYVPAVPFFQEDTELVIAAEKLYSDAAGLGAYACIIESSGKLLVNATVIVYQGKEDANT</sequence>
<organism evidence="1">
    <name type="scientific">mine drainage metagenome</name>
    <dbReference type="NCBI Taxonomy" id="410659"/>
    <lineage>
        <taxon>unclassified sequences</taxon>
        <taxon>metagenomes</taxon>
        <taxon>ecological metagenomes</taxon>
    </lineage>
</organism>
<dbReference type="EMBL" id="AUZY01006893">
    <property type="protein sequence ID" value="EQD52829.1"/>
    <property type="molecule type" value="Genomic_DNA"/>
</dbReference>
<comment type="caution">
    <text evidence="1">The sequence shown here is derived from an EMBL/GenBank/DDBJ whole genome shotgun (WGS) entry which is preliminary data.</text>
</comment>
<gene>
    <name evidence="1" type="ORF">B1B_10531</name>
    <name evidence="2" type="ORF">B2A_03701</name>
</gene>
<reference evidence="1" key="1">
    <citation type="submission" date="2013-08" db="EMBL/GenBank/DDBJ databases">
        <authorList>
            <person name="Mendez C."/>
            <person name="Richter M."/>
            <person name="Ferrer M."/>
            <person name="Sanchez J."/>
        </authorList>
    </citation>
    <scope>NUCLEOTIDE SEQUENCE</scope>
</reference>
<evidence type="ECO:0000313" key="2">
    <source>
        <dbReference type="EMBL" id="EQD60397.1"/>
    </source>
</evidence>
<reference evidence="1" key="2">
    <citation type="journal article" date="2014" name="ISME J.">
        <title>Microbial stratification in low pH oxic and suboxic macroscopic growths along an acid mine drainage.</title>
        <authorList>
            <person name="Mendez-Garcia C."/>
            <person name="Mesa V."/>
            <person name="Sprenger R.R."/>
            <person name="Richter M."/>
            <person name="Diez M.S."/>
            <person name="Solano J."/>
            <person name="Bargiela R."/>
            <person name="Golyshina O.V."/>
            <person name="Manteca A."/>
            <person name="Ramos J.L."/>
            <person name="Gallego J.R."/>
            <person name="Llorente I."/>
            <person name="Martins Dos Santos V.A."/>
            <person name="Jensen O.N."/>
            <person name="Pelaez A.I."/>
            <person name="Sanchez J."/>
            <person name="Ferrer M."/>
        </authorList>
    </citation>
    <scope>NUCLEOTIDE SEQUENCE</scope>
</reference>
<dbReference type="SUPFAM" id="SSF54637">
    <property type="entry name" value="Thioesterase/thiol ester dehydrase-isomerase"/>
    <property type="match status" value="1"/>
</dbReference>
<protein>
    <submittedName>
        <fullName evidence="1">3-hydroxylacyl-(Acyl carrier protein) dehydratase, predicted</fullName>
    </submittedName>
</protein>
<evidence type="ECO:0000313" key="1">
    <source>
        <dbReference type="EMBL" id="EQD52829.1"/>
    </source>
</evidence>
<name>T1BI78_9ZZZZ</name>